<gene>
    <name evidence="2" type="ORF">A5640_09575</name>
</gene>
<reference evidence="2 3" key="1">
    <citation type="submission" date="2016-06" db="EMBL/GenBank/DDBJ databases">
        <authorList>
            <person name="Kjaerup R.B."/>
            <person name="Dalgaard T.S."/>
            <person name="Juul-Madsen H.R."/>
        </authorList>
    </citation>
    <scope>NUCLEOTIDE SEQUENCE [LARGE SCALE GENOMIC DNA]</scope>
    <source>
        <strain evidence="2 3">1276495.2</strain>
    </source>
</reference>
<protein>
    <submittedName>
        <fullName evidence="2">Uncharacterized protein</fullName>
    </submittedName>
</protein>
<dbReference type="Proteomes" id="UP000093925">
    <property type="component" value="Unassembled WGS sequence"/>
</dbReference>
<keyword evidence="1" id="KW-0812">Transmembrane</keyword>
<evidence type="ECO:0000313" key="3">
    <source>
        <dbReference type="Proteomes" id="UP000093925"/>
    </source>
</evidence>
<evidence type="ECO:0000313" key="2">
    <source>
        <dbReference type="EMBL" id="OBJ86610.1"/>
    </source>
</evidence>
<sequence length="634" mass="70424">MHFQDYESEPVDLKTILKSFQIGRQRIARQVLQAWDTRFASIEEDLILDKRQAMLQIRLIENSSQYWADLLRRDANQSTPSDFPNGTRYSFFKDADGTHTTMATATKGRLTAAVSLSAQPGVKIDPARVELILKHVLITQLDRLPLLSDLKDTDVSYDDMRAGLIILQSLAVPVAVVVYGLASYMRDFGSLEALAARLEFSAASRQECEVIDLTDRTRELRRRGRRRGAITTVAIAILSIALMFLQIVTKLPSILVLPIGFMLLALLYGLYLSRRGHAVGPIPSSLNATGPAMLGMLGAFVVVSLVTYFLLASVALLIVYDFGSIPIKILLVAVAAVIGMWLLRFTASPLRIAKRRAQPNVCRALAEDPRQEVMLLRSFQDDDLMMRMHRSARHSAIELASAQTFERFEELLAWLLWRFGPVVAFGQPGTHSRLQPLGAAREFHDDATWQASAKARMVSASLIVFVVGRSASLAWEVQAARSQGLLGKCLFVVPPVELGEAARRLLVLANALELDPAAIPAEMGRRTIGIYFDQVGAPVVLGVDGRDDFAYEVLCERTLPTLIRRPRGLDSVAASVRASPRDMNPYVVTFHPGWKYNRPPKIRDGLRLFLGSVWKRAKSSGYRRPRQVGSPLLP</sequence>
<proteinExistence type="predicted"/>
<dbReference type="EMBL" id="LZLM01000058">
    <property type="protein sequence ID" value="OBJ86610.1"/>
    <property type="molecule type" value="Genomic_DNA"/>
</dbReference>
<comment type="caution">
    <text evidence="2">The sequence shown here is derived from an EMBL/GenBank/DDBJ whole genome shotgun (WGS) entry which is preliminary data.</text>
</comment>
<keyword evidence="1" id="KW-1133">Transmembrane helix</keyword>
<accession>A0A1A3KNL3</accession>
<keyword evidence="1" id="KW-0472">Membrane</keyword>
<name>A0A1A3KNL3_MYCAS</name>
<feature type="transmembrane region" description="Helical" evidence="1">
    <location>
        <begin position="294"/>
        <end position="319"/>
    </location>
</feature>
<evidence type="ECO:0000256" key="1">
    <source>
        <dbReference type="SAM" id="Phobius"/>
    </source>
</evidence>
<feature type="transmembrane region" description="Helical" evidence="1">
    <location>
        <begin position="254"/>
        <end position="273"/>
    </location>
</feature>
<feature type="transmembrane region" description="Helical" evidence="1">
    <location>
        <begin position="228"/>
        <end position="248"/>
    </location>
</feature>
<dbReference type="AlphaFoldDB" id="A0A1A3KNL3"/>
<feature type="transmembrane region" description="Helical" evidence="1">
    <location>
        <begin position="325"/>
        <end position="346"/>
    </location>
</feature>
<organism evidence="2 3">
    <name type="scientific">Mycobacterium asiaticum</name>
    <dbReference type="NCBI Taxonomy" id="1790"/>
    <lineage>
        <taxon>Bacteria</taxon>
        <taxon>Bacillati</taxon>
        <taxon>Actinomycetota</taxon>
        <taxon>Actinomycetes</taxon>
        <taxon>Mycobacteriales</taxon>
        <taxon>Mycobacteriaceae</taxon>
        <taxon>Mycobacterium</taxon>
    </lineage>
</organism>
<feature type="transmembrane region" description="Helical" evidence="1">
    <location>
        <begin position="162"/>
        <end position="182"/>
    </location>
</feature>